<proteinExistence type="predicted"/>
<dbReference type="PANTHER" id="PTHR23279">
    <property type="entry name" value="DEFECTIVE PROBOSCIS EXTENSION RESPONSE DPR -RELATED"/>
    <property type="match status" value="1"/>
</dbReference>
<dbReference type="Pfam" id="PF00047">
    <property type="entry name" value="ig"/>
    <property type="match status" value="1"/>
</dbReference>
<protein>
    <recommendedName>
        <fullName evidence="1">Immunoglobulin-like beta-sandwich domain-containing protein</fullName>
    </recommendedName>
</protein>
<name>A0AAW1D5M7_9HEMI</name>
<accession>A0AAW1D5M7</accession>
<evidence type="ECO:0000313" key="2">
    <source>
        <dbReference type="EMBL" id="KAK9506314.1"/>
    </source>
</evidence>
<dbReference type="Proteomes" id="UP001461498">
    <property type="component" value="Unassembled WGS sequence"/>
</dbReference>
<dbReference type="PANTHER" id="PTHR23279:SF37">
    <property type="entry name" value="DEFECTIVE PROBOSCIS EXTENSION RESPONSE 13, ISOFORM B"/>
    <property type="match status" value="1"/>
</dbReference>
<dbReference type="SUPFAM" id="SSF48726">
    <property type="entry name" value="Immunoglobulin"/>
    <property type="match status" value="1"/>
</dbReference>
<dbReference type="AlphaFoldDB" id="A0AAW1D5M7"/>
<dbReference type="GO" id="GO:0050808">
    <property type="term" value="P:synapse organization"/>
    <property type="evidence" value="ECO:0007669"/>
    <property type="project" value="TreeGrafter"/>
</dbReference>
<dbReference type="InterPro" id="IPR037448">
    <property type="entry name" value="Zig-8"/>
</dbReference>
<sequence>MVNYDRDRGLNITSDLASKKSTLTILKATRDHSGNYSCVASNAYPASAVLHILNDEKPAAMQTSGTYSTNTIHIDNLIYLFSASFLYQMLICQEWQ</sequence>
<reference evidence="2 3" key="1">
    <citation type="submission" date="2022-12" db="EMBL/GenBank/DDBJ databases">
        <title>Chromosome-level genome assembly of true bugs.</title>
        <authorList>
            <person name="Ma L."/>
            <person name="Li H."/>
        </authorList>
    </citation>
    <scope>NUCLEOTIDE SEQUENCE [LARGE SCALE GENOMIC DNA]</scope>
    <source>
        <strain evidence="2">Lab_2022b</strain>
    </source>
</reference>
<dbReference type="InterPro" id="IPR013151">
    <property type="entry name" value="Immunoglobulin_dom"/>
</dbReference>
<dbReference type="EMBL" id="JAPXFL010000005">
    <property type="protein sequence ID" value="KAK9506314.1"/>
    <property type="molecule type" value="Genomic_DNA"/>
</dbReference>
<dbReference type="InterPro" id="IPR013783">
    <property type="entry name" value="Ig-like_fold"/>
</dbReference>
<dbReference type="Gene3D" id="2.60.40.10">
    <property type="entry name" value="Immunoglobulins"/>
    <property type="match status" value="1"/>
</dbReference>
<dbReference type="InterPro" id="IPR036179">
    <property type="entry name" value="Ig-like_dom_sf"/>
</dbReference>
<organism evidence="2 3">
    <name type="scientific">Rhynocoris fuscipes</name>
    <dbReference type="NCBI Taxonomy" id="488301"/>
    <lineage>
        <taxon>Eukaryota</taxon>
        <taxon>Metazoa</taxon>
        <taxon>Ecdysozoa</taxon>
        <taxon>Arthropoda</taxon>
        <taxon>Hexapoda</taxon>
        <taxon>Insecta</taxon>
        <taxon>Pterygota</taxon>
        <taxon>Neoptera</taxon>
        <taxon>Paraneoptera</taxon>
        <taxon>Hemiptera</taxon>
        <taxon>Heteroptera</taxon>
        <taxon>Panheteroptera</taxon>
        <taxon>Cimicomorpha</taxon>
        <taxon>Reduviidae</taxon>
        <taxon>Harpactorinae</taxon>
        <taxon>Harpactorini</taxon>
        <taxon>Rhynocoris</taxon>
    </lineage>
</organism>
<dbReference type="GO" id="GO:0032589">
    <property type="term" value="C:neuron projection membrane"/>
    <property type="evidence" value="ECO:0007669"/>
    <property type="project" value="TreeGrafter"/>
</dbReference>
<dbReference type="CDD" id="cd00096">
    <property type="entry name" value="Ig"/>
    <property type="match status" value="1"/>
</dbReference>
<evidence type="ECO:0000313" key="3">
    <source>
        <dbReference type="Proteomes" id="UP001461498"/>
    </source>
</evidence>
<evidence type="ECO:0000259" key="1">
    <source>
        <dbReference type="Pfam" id="PF00047"/>
    </source>
</evidence>
<comment type="caution">
    <text evidence="2">The sequence shown here is derived from an EMBL/GenBank/DDBJ whole genome shotgun (WGS) entry which is preliminary data.</text>
</comment>
<feature type="domain" description="Immunoglobulin-like beta-sandwich" evidence="1">
    <location>
        <begin position="19"/>
        <end position="43"/>
    </location>
</feature>
<gene>
    <name evidence="2" type="ORF">O3M35_008271</name>
</gene>
<keyword evidence="3" id="KW-1185">Reference proteome</keyword>